<evidence type="ECO:0000256" key="3">
    <source>
        <dbReference type="ARBA" id="ARBA00022630"/>
    </source>
</evidence>
<dbReference type="InterPro" id="IPR000447">
    <property type="entry name" value="G3P_DH_FAD-dep"/>
</dbReference>
<dbReference type="PROSITE" id="PS00978">
    <property type="entry name" value="FAD_G3PDH_2"/>
    <property type="match status" value="1"/>
</dbReference>
<dbReference type="EMBL" id="CAFBOL010000095">
    <property type="protein sequence ID" value="CAB5007561.1"/>
    <property type="molecule type" value="Genomic_DNA"/>
</dbReference>
<proteinExistence type="inferred from homology"/>
<evidence type="ECO:0000313" key="10">
    <source>
        <dbReference type="EMBL" id="CAB4733524.1"/>
    </source>
</evidence>
<evidence type="ECO:0000313" key="11">
    <source>
        <dbReference type="EMBL" id="CAB4949609.1"/>
    </source>
</evidence>
<dbReference type="SUPFAM" id="SSF54373">
    <property type="entry name" value="FAD-linked reductases, C-terminal domain"/>
    <property type="match status" value="1"/>
</dbReference>
<reference evidence="9" key="1">
    <citation type="submission" date="2020-05" db="EMBL/GenBank/DDBJ databases">
        <authorList>
            <person name="Chiriac C."/>
            <person name="Salcher M."/>
            <person name="Ghai R."/>
            <person name="Kavagutti S V."/>
        </authorList>
    </citation>
    <scope>NUCLEOTIDE SEQUENCE</scope>
</reference>
<evidence type="ECO:0000259" key="7">
    <source>
        <dbReference type="Pfam" id="PF01266"/>
    </source>
</evidence>
<keyword evidence="5" id="KW-0274">FAD</keyword>
<name>A0A6J6AC66_9ZZZZ</name>
<dbReference type="GO" id="GO:0006071">
    <property type="term" value="P:glycerol metabolic process"/>
    <property type="evidence" value="ECO:0007669"/>
    <property type="project" value="UniProtKB-KW"/>
</dbReference>
<evidence type="ECO:0000256" key="4">
    <source>
        <dbReference type="ARBA" id="ARBA00022798"/>
    </source>
</evidence>
<dbReference type="InterPro" id="IPR036188">
    <property type="entry name" value="FAD/NAD-bd_sf"/>
</dbReference>
<dbReference type="EMBL" id="CAFBMT010000021">
    <property type="protein sequence ID" value="CAB4949609.1"/>
    <property type="molecule type" value="Genomic_DNA"/>
</dbReference>
<dbReference type="InterPro" id="IPR031656">
    <property type="entry name" value="DAO_C"/>
</dbReference>
<dbReference type="PANTHER" id="PTHR11985:SF35">
    <property type="entry name" value="ANAEROBIC GLYCEROL-3-PHOSPHATE DEHYDROGENASE SUBUNIT A"/>
    <property type="match status" value="1"/>
</dbReference>
<keyword evidence="6" id="KW-0560">Oxidoreductase</keyword>
<evidence type="ECO:0000256" key="5">
    <source>
        <dbReference type="ARBA" id="ARBA00022827"/>
    </source>
</evidence>
<dbReference type="Gene3D" id="1.10.8.870">
    <property type="entry name" value="Alpha-glycerophosphate oxidase, cap domain"/>
    <property type="match status" value="1"/>
</dbReference>
<dbReference type="EMBL" id="CAESGF010000049">
    <property type="protein sequence ID" value="CAB4365803.1"/>
    <property type="molecule type" value="Genomic_DNA"/>
</dbReference>
<sequence length="558" mass="60562">MSDSVLVSGSQLFCREPMLQRLEHETFDVLIIGGGITGAGVALDAATRGLSTALIERDDFASGTSSKSSKLVHGGLRYLQQGEINLVYQALHERRRLRRNAPHLVKVLPFMIPILTKNGVVSRKIARAMGSAMWMYDITGGWRIGKVHKRLRKDAAFVHLPTMPKERLASAYLYYDAAADDARLVLNVLRTAAANGAVVTNGCSLVELQKDAHGAITGAVVEADGRRFTVSAKVVVNAAGVWADDVRALAEDHHPDSIRPAKGVHITVPWEKVRNDIAVVIPVPKDRRSLFVVPWDELPDGTFRHCYIGTTDTDYQGTLLDPPCTKDDIDYVLAALNATVNTNVTADDITGVWAGVRPLVKAASSGRTADLSRHHKVDHHGNGVITITGGKLTTYREMAEDTVDAVLQRLDRKVRCRTRNLPLLGAVGFREPKPGAPDTHLANRFGTLANEVRSLIAADPSLGEPLVPGLPYLRAEAVYAVRNEMALSLDDVLTRRTRARIFDRGATLRAAPAVAALLAAELGWDAAETAEQLASFTAQCEAEEHAAVTAEQHEPKPV</sequence>
<keyword evidence="3" id="KW-0285">Flavoprotein</keyword>
<evidence type="ECO:0000313" key="9">
    <source>
        <dbReference type="EMBL" id="CAB4365803.1"/>
    </source>
</evidence>
<accession>A0A6J6AC66</accession>
<dbReference type="SUPFAM" id="SSF51905">
    <property type="entry name" value="FAD/NAD(P)-binding domain"/>
    <property type="match status" value="1"/>
</dbReference>
<dbReference type="InterPro" id="IPR006076">
    <property type="entry name" value="FAD-dep_OxRdtase"/>
</dbReference>
<dbReference type="AlphaFoldDB" id="A0A6J6AC66"/>
<evidence type="ECO:0000259" key="8">
    <source>
        <dbReference type="Pfam" id="PF16901"/>
    </source>
</evidence>
<keyword evidence="4" id="KW-0319">Glycerol metabolism</keyword>
<evidence type="ECO:0000256" key="1">
    <source>
        <dbReference type="ARBA" id="ARBA00001974"/>
    </source>
</evidence>
<evidence type="ECO:0000313" key="12">
    <source>
        <dbReference type="EMBL" id="CAB5007561.1"/>
    </source>
</evidence>
<dbReference type="InterPro" id="IPR038299">
    <property type="entry name" value="DAO_C_sf"/>
</dbReference>
<feature type="domain" description="FAD dependent oxidoreductase" evidence="7">
    <location>
        <begin position="28"/>
        <end position="396"/>
    </location>
</feature>
<dbReference type="PRINTS" id="PR01001">
    <property type="entry name" value="FADG3PDH"/>
</dbReference>
<feature type="domain" description="Alpha-glycerophosphate oxidase C-terminal" evidence="8">
    <location>
        <begin position="416"/>
        <end position="528"/>
    </location>
</feature>
<gene>
    <name evidence="10" type="ORF">UFOPK2656_02303</name>
    <name evidence="11" type="ORF">UFOPK3651_02752</name>
    <name evidence="12" type="ORF">UFOPK3931_02616</name>
    <name evidence="9" type="ORF">UFOPK4189_03544</name>
</gene>
<dbReference type="Gene3D" id="3.50.50.60">
    <property type="entry name" value="FAD/NAD(P)-binding domain"/>
    <property type="match status" value="1"/>
</dbReference>
<dbReference type="Pfam" id="PF16901">
    <property type="entry name" value="DAO_C"/>
    <property type="match status" value="1"/>
</dbReference>
<comment type="similarity">
    <text evidence="2">Belongs to the FAD-dependent glycerol-3-phosphate dehydrogenase family.</text>
</comment>
<dbReference type="Pfam" id="PF01266">
    <property type="entry name" value="DAO"/>
    <property type="match status" value="1"/>
</dbReference>
<dbReference type="Gene3D" id="3.30.9.10">
    <property type="entry name" value="D-Amino Acid Oxidase, subunit A, domain 2"/>
    <property type="match status" value="1"/>
</dbReference>
<protein>
    <submittedName>
        <fullName evidence="9">Unannotated protein</fullName>
    </submittedName>
</protein>
<comment type="cofactor">
    <cofactor evidence="1">
        <name>FAD</name>
        <dbReference type="ChEBI" id="CHEBI:57692"/>
    </cofactor>
</comment>
<organism evidence="9">
    <name type="scientific">freshwater metagenome</name>
    <dbReference type="NCBI Taxonomy" id="449393"/>
    <lineage>
        <taxon>unclassified sequences</taxon>
        <taxon>metagenomes</taxon>
        <taxon>ecological metagenomes</taxon>
    </lineage>
</organism>
<dbReference type="EMBL" id="CAEZYF010000015">
    <property type="protein sequence ID" value="CAB4733524.1"/>
    <property type="molecule type" value="Genomic_DNA"/>
</dbReference>
<dbReference type="GO" id="GO:0004368">
    <property type="term" value="F:glycerol-3-phosphate dehydrogenase (quinone) activity"/>
    <property type="evidence" value="ECO:0007669"/>
    <property type="project" value="InterPro"/>
</dbReference>
<evidence type="ECO:0000256" key="6">
    <source>
        <dbReference type="ARBA" id="ARBA00023002"/>
    </source>
</evidence>
<dbReference type="GO" id="GO:0046168">
    <property type="term" value="P:glycerol-3-phosphate catabolic process"/>
    <property type="evidence" value="ECO:0007669"/>
    <property type="project" value="TreeGrafter"/>
</dbReference>
<dbReference type="PANTHER" id="PTHR11985">
    <property type="entry name" value="GLYCEROL-3-PHOSPHATE DEHYDROGENASE"/>
    <property type="match status" value="1"/>
</dbReference>
<evidence type="ECO:0000256" key="2">
    <source>
        <dbReference type="ARBA" id="ARBA00007330"/>
    </source>
</evidence>
<dbReference type="PROSITE" id="PS00977">
    <property type="entry name" value="FAD_G3PDH_1"/>
    <property type="match status" value="1"/>
</dbReference>